<keyword evidence="2" id="KW-0732">Signal</keyword>
<feature type="chain" id="PRO_5042982402" evidence="2">
    <location>
        <begin position="27"/>
        <end position="215"/>
    </location>
</feature>
<organism evidence="4 5">
    <name type="scientific">Synechococcus elongatus PCC 11801</name>
    <dbReference type="NCBI Taxonomy" id="2219813"/>
    <lineage>
        <taxon>Bacteria</taxon>
        <taxon>Bacillati</taxon>
        <taxon>Cyanobacteriota</taxon>
        <taxon>Cyanophyceae</taxon>
        <taxon>Synechococcales</taxon>
        <taxon>Synechococcaceae</taxon>
        <taxon>Synechococcus</taxon>
    </lineage>
</organism>
<accession>A0AAN1QPQ7</accession>
<dbReference type="InterPro" id="IPR005183">
    <property type="entry name" value="DUF305_CopM-like"/>
</dbReference>
<dbReference type="PANTHER" id="PTHR36933">
    <property type="entry name" value="SLL0788 PROTEIN"/>
    <property type="match status" value="1"/>
</dbReference>
<dbReference type="Gene3D" id="1.20.1260.10">
    <property type="match status" value="2"/>
</dbReference>
<gene>
    <name evidence="4" type="ORF">DOP62_11450</name>
</gene>
<evidence type="ECO:0000259" key="3">
    <source>
        <dbReference type="Pfam" id="PF03713"/>
    </source>
</evidence>
<dbReference type="PANTHER" id="PTHR36933:SF1">
    <property type="entry name" value="SLL0788 PROTEIN"/>
    <property type="match status" value="1"/>
</dbReference>
<dbReference type="AlphaFoldDB" id="A0AAN1QPQ7"/>
<dbReference type="RefSeq" id="WP_208673852.1">
    <property type="nucleotide sequence ID" value="NZ_CP030139.2"/>
</dbReference>
<dbReference type="Pfam" id="PF03713">
    <property type="entry name" value="DUF305"/>
    <property type="match status" value="2"/>
</dbReference>
<evidence type="ECO:0000313" key="4">
    <source>
        <dbReference type="EMBL" id="AZB73249.1"/>
    </source>
</evidence>
<reference evidence="4 5" key="1">
    <citation type="journal article" date="2018" name="Sci. Rep.">
        <title>Genome Features and Biochemical Characteristics of a Robust, Fast Growing and Naturally Transformable Cyanobacterium Synechococcus elongatus PCC 11801 Isolated from India.</title>
        <authorList>
            <person name="Jaiswal D."/>
            <person name="Sengupta A."/>
            <person name="Sohoni S."/>
            <person name="Sengupta S."/>
            <person name="Phadnavis A.G."/>
            <person name="Pakrasi H.B."/>
            <person name="Wangikar P.P."/>
        </authorList>
    </citation>
    <scope>NUCLEOTIDE SEQUENCE [LARGE SCALE GENOMIC DNA]</scope>
    <source>
        <strain evidence="4 5">PCC 11801</strain>
    </source>
</reference>
<proteinExistence type="predicted"/>
<evidence type="ECO:0000256" key="1">
    <source>
        <dbReference type="SAM" id="MobiDB-lite"/>
    </source>
</evidence>
<evidence type="ECO:0000256" key="2">
    <source>
        <dbReference type="SAM" id="SignalP"/>
    </source>
</evidence>
<protein>
    <submittedName>
        <fullName evidence="4">DUF305 domain-containing protein</fullName>
    </submittedName>
</protein>
<dbReference type="InterPro" id="IPR012347">
    <property type="entry name" value="Ferritin-like"/>
</dbReference>
<dbReference type="EMBL" id="CP030139">
    <property type="protein sequence ID" value="AZB73249.1"/>
    <property type="molecule type" value="Genomic_DNA"/>
</dbReference>
<feature type="signal peptide" evidence="2">
    <location>
        <begin position="1"/>
        <end position="26"/>
    </location>
</feature>
<feature type="region of interest" description="Disordered" evidence="1">
    <location>
        <begin position="29"/>
        <end position="54"/>
    </location>
</feature>
<sequence>MKLSALLVNSSLSLGLLLGLTSPAIAMPGMDHNHDHHQHGGGDHSSHGSHALHDVGPADATYDLRFIDAMIQHHYGAIEMARVTINQGHPGAGALASEIISAQSWEIANMLRQRRLRFPDAPITPVRYTPGQPTVLNQLKPMTEADKVAMRMSGTMDMMGDRGKAFAAAMILHHEMAIAMAEDALAKSGDSFVRSISWDIIRTQSDEIRRLRGLL</sequence>
<dbReference type="Proteomes" id="UP000267249">
    <property type="component" value="Chromosome"/>
</dbReference>
<name>A0AAN1QPQ7_SYNEL</name>
<feature type="domain" description="DUF305" evidence="3">
    <location>
        <begin position="163"/>
        <end position="214"/>
    </location>
</feature>
<feature type="domain" description="DUF305" evidence="3">
    <location>
        <begin position="40"/>
        <end position="111"/>
    </location>
</feature>
<evidence type="ECO:0000313" key="5">
    <source>
        <dbReference type="Proteomes" id="UP000267249"/>
    </source>
</evidence>
<feature type="compositionally biased region" description="Basic and acidic residues" evidence="1">
    <location>
        <begin position="31"/>
        <end position="46"/>
    </location>
</feature>